<dbReference type="SMART" id="SM00448">
    <property type="entry name" value="REC"/>
    <property type="match status" value="1"/>
</dbReference>
<dbReference type="PROSITE" id="PS50110">
    <property type="entry name" value="RESPONSE_REGULATORY"/>
    <property type="match status" value="1"/>
</dbReference>
<proteinExistence type="predicted"/>
<dbReference type="Gene3D" id="3.40.50.2300">
    <property type="match status" value="1"/>
</dbReference>
<evidence type="ECO:0000256" key="3">
    <source>
        <dbReference type="PROSITE-ProRule" id="PRU00169"/>
    </source>
</evidence>
<evidence type="ECO:0000256" key="2">
    <source>
        <dbReference type="ARBA" id="ARBA00023012"/>
    </source>
</evidence>
<feature type="transmembrane region" description="Helical" evidence="5">
    <location>
        <begin position="54"/>
        <end position="75"/>
    </location>
</feature>
<evidence type="ECO:0000256" key="5">
    <source>
        <dbReference type="SAM" id="Phobius"/>
    </source>
</evidence>
<dbReference type="SUPFAM" id="SSF52172">
    <property type="entry name" value="CheY-like"/>
    <property type="match status" value="1"/>
</dbReference>
<keyword evidence="5" id="KW-0812">Transmembrane</keyword>
<feature type="transmembrane region" description="Helical" evidence="5">
    <location>
        <begin position="14"/>
        <end position="42"/>
    </location>
</feature>
<organism evidence="7">
    <name type="scientific">Halomonas sp. H10-59</name>
    <dbReference type="NCBI Taxonomy" id="2950874"/>
    <lineage>
        <taxon>Bacteria</taxon>
        <taxon>Pseudomonadati</taxon>
        <taxon>Pseudomonadota</taxon>
        <taxon>Gammaproteobacteria</taxon>
        <taxon>Oceanospirillales</taxon>
        <taxon>Halomonadaceae</taxon>
        <taxon>Halomonas</taxon>
    </lineage>
</organism>
<dbReference type="GO" id="GO:0000160">
    <property type="term" value="P:phosphorelay signal transduction system"/>
    <property type="evidence" value="ECO:0007669"/>
    <property type="project" value="UniProtKB-KW"/>
</dbReference>
<sequence length="397" mass="43800">MEGDDSRDRFWRRLVIPILWPVVAAQGVLLALCLVLGASLHWLMPAAAGWSTTLWIVMGLLVGTTLNILVFLVLLKHRLSRAQRDFDSLLERVESQLSPQLDGRHEAPSPEDSLMERVRWLLEAIDARPKAGQRRRGSPPDVESGDAVWLESQVEVRADIGVDSRAENTPDSLGEPSDWEHESRRLAAALSRAREESRLKSSYLSHVGKALAPLIAELDQLINRAGDGAEPEALRRLSDIRLLLDNLEDGTDTAPVAEPSESSADEATPRVLIVDDGPVNLMLAREVLERRGVEVVTATRGEEALERLAAVAVDLVLMDIVLPDIDGVETCRRLRAMEAADSGRPRAVVIALTANASDQDQARFQQAGMDAWLAKPYRPQALLELLDHWLPLPTRSV</sequence>
<evidence type="ECO:0000313" key="7">
    <source>
        <dbReference type="EMBL" id="XBO76032.1"/>
    </source>
</evidence>
<dbReference type="RefSeq" id="WP_348815478.1">
    <property type="nucleotide sequence ID" value="NZ_CP098828.1"/>
</dbReference>
<evidence type="ECO:0000256" key="1">
    <source>
        <dbReference type="ARBA" id="ARBA00022553"/>
    </source>
</evidence>
<dbReference type="Pfam" id="PF00072">
    <property type="entry name" value="Response_reg"/>
    <property type="match status" value="1"/>
</dbReference>
<dbReference type="InterPro" id="IPR011006">
    <property type="entry name" value="CheY-like_superfamily"/>
</dbReference>
<evidence type="ECO:0000259" key="6">
    <source>
        <dbReference type="PROSITE" id="PS50110"/>
    </source>
</evidence>
<gene>
    <name evidence="7" type="ORF">NFG57_04440</name>
</gene>
<evidence type="ECO:0000256" key="4">
    <source>
        <dbReference type="SAM" id="MobiDB-lite"/>
    </source>
</evidence>
<dbReference type="AlphaFoldDB" id="A0AAU7KX05"/>
<reference evidence="7" key="1">
    <citation type="submission" date="2022-06" db="EMBL/GenBank/DDBJ databases">
        <title>A novel DMS-producing enzyme.</title>
        <authorList>
            <person name="Zhang Y."/>
        </authorList>
    </citation>
    <scope>NUCLEOTIDE SEQUENCE</scope>
    <source>
        <strain evidence="7">H10-59</strain>
    </source>
</reference>
<keyword evidence="5" id="KW-1133">Transmembrane helix</keyword>
<accession>A0AAU7KX05</accession>
<feature type="domain" description="Response regulatory" evidence="6">
    <location>
        <begin position="270"/>
        <end position="390"/>
    </location>
</feature>
<dbReference type="PANTHER" id="PTHR45339:SF1">
    <property type="entry name" value="HYBRID SIGNAL TRANSDUCTION HISTIDINE KINASE J"/>
    <property type="match status" value="1"/>
</dbReference>
<feature type="region of interest" description="Disordered" evidence="4">
    <location>
        <begin position="160"/>
        <end position="182"/>
    </location>
</feature>
<dbReference type="CDD" id="cd17546">
    <property type="entry name" value="REC_hyHK_CKI1_RcsC-like"/>
    <property type="match status" value="1"/>
</dbReference>
<protein>
    <submittedName>
        <fullName evidence="7">Response regulator</fullName>
    </submittedName>
</protein>
<dbReference type="EMBL" id="CP098828">
    <property type="protein sequence ID" value="XBO76032.1"/>
    <property type="molecule type" value="Genomic_DNA"/>
</dbReference>
<dbReference type="PANTHER" id="PTHR45339">
    <property type="entry name" value="HYBRID SIGNAL TRANSDUCTION HISTIDINE KINASE J"/>
    <property type="match status" value="1"/>
</dbReference>
<keyword evidence="1 3" id="KW-0597">Phosphoprotein</keyword>
<dbReference type="InterPro" id="IPR001789">
    <property type="entry name" value="Sig_transdc_resp-reg_receiver"/>
</dbReference>
<keyword evidence="2" id="KW-0902">Two-component regulatory system</keyword>
<feature type="modified residue" description="4-aspartylphosphate" evidence="3">
    <location>
        <position position="319"/>
    </location>
</feature>
<keyword evidence="5" id="KW-0472">Membrane</keyword>
<name>A0AAU7KX05_9GAMM</name>